<dbReference type="AlphaFoldDB" id="A0A5N6M7J0"/>
<keyword evidence="4" id="KW-0255">Endonuclease</keyword>
<comment type="caution">
    <text evidence="9">The sequence shown here is derived from an EMBL/GenBank/DDBJ whole genome shotgun (WGS) entry which is preliminary data.</text>
</comment>
<keyword evidence="3" id="KW-0540">Nuclease</keyword>
<evidence type="ECO:0000256" key="2">
    <source>
        <dbReference type="ARBA" id="ARBA00022695"/>
    </source>
</evidence>
<organism evidence="9 10">
    <name type="scientific">Mikania micrantha</name>
    <name type="common">bitter vine</name>
    <dbReference type="NCBI Taxonomy" id="192012"/>
    <lineage>
        <taxon>Eukaryota</taxon>
        <taxon>Viridiplantae</taxon>
        <taxon>Streptophyta</taxon>
        <taxon>Embryophyta</taxon>
        <taxon>Tracheophyta</taxon>
        <taxon>Spermatophyta</taxon>
        <taxon>Magnoliopsida</taxon>
        <taxon>eudicotyledons</taxon>
        <taxon>Gunneridae</taxon>
        <taxon>Pentapetalae</taxon>
        <taxon>asterids</taxon>
        <taxon>campanulids</taxon>
        <taxon>Asterales</taxon>
        <taxon>Asteraceae</taxon>
        <taxon>Asteroideae</taxon>
        <taxon>Heliantheae alliance</taxon>
        <taxon>Eupatorieae</taxon>
        <taxon>Mikania</taxon>
    </lineage>
</organism>
<evidence type="ECO:0000256" key="5">
    <source>
        <dbReference type="ARBA" id="ARBA00022801"/>
    </source>
</evidence>
<gene>
    <name evidence="9" type="ORF">E3N88_32118</name>
</gene>
<keyword evidence="6" id="KW-0695">RNA-directed DNA polymerase</keyword>
<feature type="domain" description="Reverse transcriptase RNase H-like" evidence="7">
    <location>
        <begin position="83"/>
        <end position="180"/>
    </location>
</feature>
<dbReference type="InterPro" id="IPR043128">
    <property type="entry name" value="Rev_trsase/Diguanyl_cyclase"/>
</dbReference>
<keyword evidence="10" id="KW-1185">Reference proteome</keyword>
<keyword evidence="1" id="KW-0808">Transferase</keyword>
<dbReference type="FunFam" id="3.30.70.270:FF:000026">
    <property type="entry name" value="Transposon Ty3-G Gag-Pol polyprotein"/>
    <property type="match status" value="1"/>
</dbReference>
<dbReference type="InterPro" id="IPR041588">
    <property type="entry name" value="Integrase_H2C2"/>
</dbReference>
<dbReference type="Pfam" id="PF17917">
    <property type="entry name" value="RT_RNaseH"/>
    <property type="match status" value="1"/>
</dbReference>
<evidence type="ECO:0000256" key="3">
    <source>
        <dbReference type="ARBA" id="ARBA00022722"/>
    </source>
</evidence>
<evidence type="ECO:0000256" key="1">
    <source>
        <dbReference type="ARBA" id="ARBA00022679"/>
    </source>
</evidence>
<dbReference type="InterPro" id="IPR043502">
    <property type="entry name" value="DNA/RNA_pol_sf"/>
</dbReference>
<protein>
    <recommendedName>
        <fullName evidence="11">Integrase zinc-binding domain-containing protein</fullName>
    </recommendedName>
</protein>
<feature type="domain" description="Integrase zinc-binding" evidence="8">
    <location>
        <begin position="265"/>
        <end position="320"/>
    </location>
</feature>
<dbReference type="OrthoDB" id="1738613at2759"/>
<dbReference type="GO" id="GO:0004519">
    <property type="term" value="F:endonuclease activity"/>
    <property type="evidence" value="ECO:0007669"/>
    <property type="project" value="UniProtKB-KW"/>
</dbReference>
<evidence type="ECO:0000256" key="4">
    <source>
        <dbReference type="ARBA" id="ARBA00022759"/>
    </source>
</evidence>
<dbReference type="GO" id="GO:0003964">
    <property type="term" value="F:RNA-directed DNA polymerase activity"/>
    <property type="evidence" value="ECO:0007669"/>
    <property type="project" value="UniProtKB-KW"/>
</dbReference>
<dbReference type="InterPro" id="IPR041373">
    <property type="entry name" value="RT_RNaseH"/>
</dbReference>
<dbReference type="Gene3D" id="3.30.70.270">
    <property type="match status" value="1"/>
</dbReference>
<dbReference type="Pfam" id="PF17921">
    <property type="entry name" value="Integrase_H2C2"/>
    <property type="match status" value="1"/>
</dbReference>
<dbReference type="Proteomes" id="UP000326396">
    <property type="component" value="Linkage Group LG6"/>
</dbReference>
<dbReference type="GO" id="GO:0016787">
    <property type="term" value="F:hydrolase activity"/>
    <property type="evidence" value="ECO:0007669"/>
    <property type="project" value="UniProtKB-KW"/>
</dbReference>
<evidence type="ECO:0000313" key="9">
    <source>
        <dbReference type="EMBL" id="KAD3336599.1"/>
    </source>
</evidence>
<dbReference type="InterPro" id="IPR050951">
    <property type="entry name" value="Retrovirus_Pol_polyprotein"/>
</dbReference>
<dbReference type="PANTHER" id="PTHR37984:SF5">
    <property type="entry name" value="PROTEIN NYNRIN-LIKE"/>
    <property type="match status" value="1"/>
</dbReference>
<reference evidence="9 10" key="1">
    <citation type="submission" date="2019-05" db="EMBL/GenBank/DDBJ databases">
        <title>Mikania micrantha, genome provides insights into the molecular mechanism of rapid growth.</title>
        <authorList>
            <person name="Liu B."/>
        </authorList>
    </citation>
    <scope>NUCLEOTIDE SEQUENCE [LARGE SCALE GENOMIC DNA]</scope>
    <source>
        <strain evidence="9">NLD-2019</strain>
        <tissue evidence="9">Leaf</tissue>
    </source>
</reference>
<keyword evidence="2" id="KW-0548">Nucleotidyltransferase</keyword>
<evidence type="ECO:0000259" key="7">
    <source>
        <dbReference type="Pfam" id="PF17917"/>
    </source>
</evidence>
<evidence type="ECO:0008006" key="11">
    <source>
        <dbReference type="Google" id="ProtNLM"/>
    </source>
</evidence>
<dbReference type="FunFam" id="1.10.340.70:FF:000001">
    <property type="entry name" value="Retrovirus-related Pol polyprotein from transposon gypsy-like Protein"/>
    <property type="match status" value="1"/>
</dbReference>
<evidence type="ECO:0000259" key="8">
    <source>
        <dbReference type="Pfam" id="PF17921"/>
    </source>
</evidence>
<dbReference type="Gene3D" id="1.10.340.70">
    <property type="match status" value="1"/>
</dbReference>
<dbReference type="EMBL" id="SZYD01000016">
    <property type="protein sequence ID" value="KAD3336599.1"/>
    <property type="molecule type" value="Genomic_DNA"/>
</dbReference>
<proteinExistence type="predicted"/>
<keyword evidence="5" id="KW-0378">Hydrolase</keyword>
<dbReference type="CDD" id="cd09274">
    <property type="entry name" value="RNase_HI_RT_Ty3"/>
    <property type="match status" value="1"/>
</dbReference>
<dbReference type="SUPFAM" id="SSF56672">
    <property type="entry name" value="DNA/RNA polymerases"/>
    <property type="match status" value="1"/>
</dbReference>
<evidence type="ECO:0000256" key="6">
    <source>
        <dbReference type="ARBA" id="ARBA00022918"/>
    </source>
</evidence>
<dbReference type="PANTHER" id="PTHR37984">
    <property type="entry name" value="PROTEIN CBG26694"/>
    <property type="match status" value="1"/>
</dbReference>
<accession>A0A5N6M7J0</accession>
<evidence type="ECO:0000313" key="10">
    <source>
        <dbReference type="Proteomes" id="UP000326396"/>
    </source>
</evidence>
<sequence>MPYVIDAVKNWSTPKTPTEIRSFLGLAGYNRWFISNFSRIAVPLTSLTQKNKPYEWGPKQEETFQTLKHKLCDAPVLTLPDGNDDFVVYCDASNLGLGCVLMQRGKVVAYVSRQLKIHEKNYTTHDLELGAVVFALKIWRHYLYGTKCVVFTVHKSLQHILNQKELNMRQRRWVELLNDYDCEIRYHPGKANVVADALSRKSQVQIHSVRVYTNLRNDVLIAQQHSLAQDNLKNKMSCGAEILLETKDDGLMYYLNRLWIPNRGDLRMVIMDEAHKSRYSIHPGADKMYQDLRALYWWPGMKKDIAKYVSKCLNCAKVKAEHH</sequence>
<name>A0A5N6M7J0_9ASTR</name>